<evidence type="ECO:0000256" key="4">
    <source>
        <dbReference type="ARBA" id="ARBA00022982"/>
    </source>
</evidence>
<evidence type="ECO:0000313" key="10">
    <source>
        <dbReference type="Proteomes" id="UP001297361"/>
    </source>
</evidence>
<evidence type="ECO:0000256" key="1">
    <source>
        <dbReference type="ARBA" id="ARBA00022448"/>
    </source>
</evidence>
<gene>
    <name evidence="9" type="ORF">LLE72_016560</name>
</gene>
<dbReference type="EMBL" id="JAJFNJ020000003">
    <property type="protein sequence ID" value="MEC3889313.1"/>
    <property type="molecule type" value="Genomic_DNA"/>
</dbReference>
<sequence>MHPFHKTLLCAPLAGLLLAGATLAPPARAADGAGKDTFMAECAECHSAAQGKNKKGPSMFGIGNRQAASLPDYSNYSDALKNSKWQWTPAQLKTYLSQSSSKALPGTKMKYEGLDDPKELDALIVYLNSLK</sequence>
<evidence type="ECO:0000256" key="7">
    <source>
        <dbReference type="SAM" id="SignalP"/>
    </source>
</evidence>
<organism evidence="9 10">
    <name type="scientific">Xanthomonas campestris pv. papavericola</name>
    <dbReference type="NCBI Taxonomy" id="487881"/>
    <lineage>
        <taxon>Bacteria</taxon>
        <taxon>Pseudomonadati</taxon>
        <taxon>Pseudomonadota</taxon>
        <taxon>Gammaproteobacteria</taxon>
        <taxon>Lysobacterales</taxon>
        <taxon>Lysobacteraceae</taxon>
        <taxon>Xanthomonas</taxon>
    </lineage>
</organism>
<feature type="domain" description="Cytochrome c" evidence="8">
    <location>
        <begin position="29"/>
        <end position="131"/>
    </location>
</feature>
<evidence type="ECO:0000256" key="5">
    <source>
        <dbReference type="ARBA" id="ARBA00023004"/>
    </source>
</evidence>
<dbReference type="PROSITE" id="PS51007">
    <property type="entry name" value="CYTC"/>
    <property type="match status" value="1"/>
</dbReference>
<keyword evidence="1" id="KW-0813">Transport</keyword>
<evidence type="ECO:0000313" key="9">
    <source>
        <dbReference type="EMBL" id="MEC3889313.1"/>
    </source>
</evidence>
<protein>
    <submittedName>
        <fullName evidence="9">C-type cytochrome</fullName>
    </submittedName>
</protein>
<dbReference type="GO" id="GO:0020037">
    <property type="term" value="F:heme binding"/>
    <property type="evidence" value="ECO:0007669"/>
    <property type="project" value="InterPro"/>
</dbReference>
<accession>A0AAJ2X635</accession>
<keyword evidence="7" id="KW-0732">Signal</keyword>
<dbReference type="GO" id="GO:0046872">
    <property type="term" value="F:metal ion binding"/>
    <property type="evidence" value="ECO:0007669"/>
    <property type="project" value="UniProtKB-KW"/>
</dbReference>
<dbReference type="Gene3D" id="1.10.760.10">
    <property type="entry name" value="Cytochrome c-like domain"/>
    <property type="match status" value="1"/>
</dbReference>
<reference evidence="9" key="1">
    <citation type="submission" date="2021-10" db="EMBL/GenBank/DDBJ databases">
        <authorList>
            <person name="Hussein R."/>
            <person name="Harrison J."/>
            <person name="Studholme D.J."/>
            <person name="Vicente J."/>
            <person name="Grant M."/>
        </authorList>
    </citation>
    <scope>NUCLEOTIDE SEQUENCE</scope>
    <source>
        <strain evidence="9">NCPPB 2970</strain>
    </source>
</reference>
<dbReference type="InterPro" id="IPR009056">
    <property type="entry name" value="Cyt_c-like_dom"/>
</dbReference>
<dbReference type="AlphaFoldDB" id="A0AAJ2X635"/>
<dbReference type="Pfam" id="PF00034">
    <property type="entry name" value="Cytochrom_C"/>
    <property type="match status" value="1"/>
</dbReference>
<dbReference type="RefSeq" id="WP_161961908.1">
    <property type="nucleotide sequence ID" value="NZ_JAJFNJ020000003.1"/>
</dbReference>
<proteinExistence type="predicted"/>
<evidence type="ECO:0000256" key="2">
    <source>
        <dbReference type="ARBA" id="ARBA00022617"/>
    </source>
</evidence>
<evidence type="ECO:0000259" key="8">
    <source>
        <dbReference type="PROSITE" id="PS51007"/>
    </source>
</evidence>
<evidence type="ECO:0000256" key="3">
    <source>
        <dbReference type="ARBA" id="ARBA00022723"/>
    </source>
</evidence>
<dbReference type="SUPFAM" id="SSF46626">
    <property type="entry name" value="Cytochrome c"/>
    <property type="match status" value="1"/>
</dbReference>
<evidence type="ECO:0000256" key="6">
    <source>
        <dbReference type="PROSITE-ProRule" id="PRU00433"/>
    </source>
</evidence>
<reference evidence="9" key="2">
    <citation type="submission" date="2024-01" db="EMBL/GenBank/DDBJ databases">
        <title>Long-read genome sequencing of X. campestris pv. papavericola.</title>
        <authorList>
            <person name="Hussain R.M.F."/>
            <person name="Greer S."/>
            <person name="Harrison J."/>
            <person name="Grant M."/>
            <person name="Vicente J."/>
            <person name="Studholme D.J."/>
        </authorList>
    </citation>
    <scope>NUCLEOTIDE SEQUENCE</scope>
    <source>
        <strain evidence="9">NCPPB 2970</strain>
    </source>
</reference>
<name>A0AAJ2X635_XANCA</name>
<keyword evidence="5 6" id="KW-0408">Iron</keyword>
<feature type="chain" id="PRO_5042487872" evidence="7">
    <location>
        <begin position="30"/>
        <end position="131"/>
    </location>
</feature>
<comment type="caution">
    <text evidence="9">The sequence shown here is derived from an EMBL/GenBank/DDBJ whole genome shotgun (WGS) entry which is preliminary data.</text>
</comment>
<dbReference type="PRINTS" id="PR00604">
    <property type="entry name" value="CYTCHRMECIAB"/>
</dbReference>
<dbReference type="GO" id="GO:0009055">
    <property type="term" value="F:electron transfer activity"/>
    <property type="evidence" value="ECO:0007669"/>
    <property type="project" value="InterPro"/>
</dbReference>
<keyword evidence="3 6" id="KW-0479">Metal-binding</keyword>
<keyword evidence="4" id="KW-0249">Electron transport</keyword>
<feature type="signal peptide" evidence="7">
    <location>
        <begin position="1"/>
        <end position="29"/>
    </location>
</feature>
<dbReference type="InterPro" id="IPR036909">
    <property type="entry name" value="Cyt_c-like_dom_sf"/>
</dbReference>
<dbReference type="PANTHER" id="PTHR11961">
    <property type="entry name" value="CYTOCHROME C"/>
    <property type="match status" value="1"/>
</dbReference>
<dbReference type="InterPro" id="IPR002327">
    <property type="entry name" value="Cyt_c_1A/1B"/>
</dbReference>
<keyword evidence="2 6" id="KW-0349">Heme</keyword>
<dbReference type="Proteomes" id="UP001297361">
    <property type="component" value="Unassembled WGS sequence"/>
</dbReference>